<gene>
    <name evidence="1" type="ORF">Pmani_038204</name>
</gene>
<accession>A0AAE1NEV8</accession>
<sequence length="69" mass="6709">MEMVRVEVNCGGGGGGGIGGKEYNGGGGGGKEYNGGGGGRVGGVMVVVEVHGIDIDLGTNRSTREGKSI</sequence>
<keyword evidence="2" id="KW-1185">Reference proteome</keyword>
<comment type="caution">
    <text evidence="1">The sequence shown here is derived from an EMBL/GenBank/DDBJ whole genome shotgun (WGS) entry which is preliminary data.</text>
</comment>
<proteinExistence type="predicted"/>
<dbReference type="AlphaFoldDB" id="A0AAE1NEV8"/>
<organism evidence="1 2">
    <name type="scientific">Petrolisthes manimaculis</name>
    <dbReference type="NCBI Taxonomy" id="1843537"/>
    <lineage>
        <taxon>Eukaryota</taxon>
        <taxon>Metazoa</taxon>
        <taxon>Ecdysozoa</taxon>
        <taxon>Arthropoda</taxon>
        <taxon>Crustacea</taxon>
        <taxon>Multicrustacea</taxon>
        <taxon>Malacostraca</taxon>
        <taxon>Eumalacostraca</taxon>
        <taxon>Eucarida</taxon>
        <taxon>Decapoda</taxon>
        <taxon>Pleocyemata</taxon>
        <taxon>Anomura</taxon>
        <taxon>Galatheoidea</taxon>
        <taxon>Porcellanidae</taxon>
        <taxon>Petrolisthes</taxon>
    </lineage>
</organism>
<evidence type="ECO:0000313" key="1">
    <source>
        <dbReference type="EMBL" id="KAK4288795.1"/>
    </source>
</evidence>
<evidence type="ECO:0000313" key="2">
    <source>
        <dbReference type="Proteomes" id="UP001292094"/>
    </source>
</evidence>
<dbReference type="Proteomes" id="UP001292094">
    <property type="component" value="Unassembled WGS sequence"/>
</dbReference>
<reference evidence="1" key="1">
    <citation type="submission" date="2023-11" db="EMBL/GenBank/DDBJ databases">
        <title>Genome assemblies of two species of porcelain crab, Petrolisthes cinctipes and Petrolisthes manimaculis (Anomura: Porcellanidae).</title>
        <authorList>
            <person name="Angst P."/>
        </authorList>
    </citation>
    <scope>NUCLEOTIDE SEQUENCE</scope>
    <source>
        <strain evidence="1">PB745_02</strain>
        <tissue evidence="1">Gill</tissue>
    </source>
</reference>
<protein>
    <submittedName>
        <fullName evidence="1">Uncharacterized protein</fullName>
    </submittedName>
</protein>
<name>A0AAE1NEV8_9EUCA</name>
<dbReference type="EMBL" id="JAWZYT010006129">
    <property type="protein sequence ID" value="KAK4288795.1"/>
    <property type="molecule type" value="Genomic_DNA"/>
</dbReference>